<accession>T1FU25</accession>
<dbReference type="STRING" id="6412.T1FU25"/>
<proteinExistence type="predicted"/>
<dbReference type="EnsemblMetazoa" id="HelroT192551">
    <property type="protein sequence ID" value="HelroP192551"/>
    <property type="gene ID" value="HelroG192551"/>
</dbReference>
<dbReference type="EMBL" id="KB096900">
    <property type="protein sequence ID" value="ESO00623.1"/>
    <property type="molecule type" value="Genomic_DNA"/>
</dbReference>
<dbReference type="eggNOG" id="KOG0725">
    <property type="taxonomic scope" value="Eukaryota"/>
</dbReference>
<dbReference type="Gene3D" id="3.40.50.720">
    <property type="entry name" value="NAD(P)-binding Rossmann-like Domain"/>
    <property type="match status" value="1"/>
</dbReference>
<dbReference type="PANTHER" id="PTHR44147:SF2">
    <property type="entry name" value="DEHYDROGENASE_REDUCTASE SDR FAMILY MEMBER 1"/>
    <property type="match status" value="1"/>
</dbReference>
<evidence type="ECO:0000313" key="4">
    <source>
        <dbReference type="Proteomes" id="UP000015101"/>
    </source>
</evidence>
<name>T1FU25_HELRO</name>
<dbReference type="InterPro" id="IPR036291">
    <property type="entry name" value="NAD(P)-bd_dom_sf"/>
</dbReference>
<dbReference type="PANTHER" id="PTHR44147">
    <property type="entry name" value="DEHYDROGENASE/REDUCTASE SDR FAMILY MEMBER 1"/>
    <property type="match status" value="1"/>
</dbReference>
<dbReference type="Proteomes" id="UP000015101">
    <property type="component" value="Unassembled WGS sequence"/>
</dbReference>
<keyword evidence="1" id="KW-0732">Signal</keyword>
<keyword evidence="4" id="KW-1185">Reference proteome</keyword>
<dbReference type="RefSeq" id="XP_009021260.1">
    <property type="nucleotide sequence ID" value="XM_009023012.1"/>
</dbReference>
<dbReference type="OrthoDB" id="1933717at2759"/>
<feature type="chain" id="PRO_5010981040" description="Dehydrogenase/reductase SDR family member 1" evidence="1">
    <location>
        <begin position="19"/>
        <end position="328"/>
    </location>
</feature>
<dbReference type="InterPro" id="IPR002347">
    <property type="entry name" value="SDR_fam"/>
</dbReference>
<dbReference type="GeneID" id="20212321"/>
<sequence length="328" mass="36905">MFKKKAVSLNGLICLVVGVSNRGVGKGIAKQLVKAGATVYITSGTRQTDENSEESYLQSIAKEIDSKSNKCLAIQCDFSSYRDIRNLFERIDLEQDGQLDVLVNNNYAAVQIPEEKLCKSFWEHPVELWDAVNNVALRNHYLCNARAAKLMVTRKRGLLINISSSGNVKDADNLAINVRKEICDKLSVSLARELQKHNVCCVSLCPGVVRMELIERMYIAEFERYESNCKATKKLELMLTGAESSQFTGIAVVHLASDKSVMRKSGQVLLTTDLAKEYGFKDIDDQLPADFRSISFLLKIHGWPWLAMFIPSFVKVPQWLMTFFGYNV</sequence>
<dbReference type="AlphaFoldDB" id="T1FU25"/>
<dbReference type="HOGENOM" id="CLU_010194_14_1_1"/>
<dbReference type="EMBL" id="AMQM01005368">
    <property type="status" value="NOT_ANNOTATED_CDS"/>
    <property type="molecule type" value="Genomic_DNA"/>
</dbReference>
<organism evidence="3 4">
    <name type="scientific">Helobdella robusta</name>
    <name type="common">Californian leech</name>
    <dbReference type="NCBI Taxonomy" id="6412"/>
    <lineage>
        <taxon>Eukaryota</taxon>
        <taxon>Metazoa</taxon>
        <taxon>Spiralia</taxon>
        <taxon>Lophotrochozoa</taxon>
        <taxon>Annelida</taxon>
        <taxon>Clitellata</taxon>
        <taxon>Hirudinea</taxon>
        <taxon>Rhynchobdellida</taxon>
        <taxon>Glossiphoniidae</taxon>
        <taxon>Helobdella</taxon>
    </lineage>
</organism>
<gene>
    <name evidence="3" type="primary">20212321</name>
    <name evidence="2" type="ORF">HELRODRAFT_192551</name>
</gene>
<dbReference type="KEGG" id="hro:HELRODRAFT_192551"/>
<reference evidence="2 4" key="2">
    <citation type="journal article" date="2013" name="Nature">
        <title>Insights into bilaterian evolution from three spiralian genomes.</title>
        <authorList>
            <person name="Simakov O."/>
            <person name="Marletaz F."/>
            <person name="Cho S.J."/>
            <person name="Edsinger-Gonzales E."/>
            <person name="Havlak P."/>
            <person name="Hellsten U."/>
            <person name="Kuo D.H."/>
            <person name="Larsson T."/>
            <person name="Lv J."/>
            <person name="Arendt D."/>
            <person name="Savage R."/>
            <person name="Osoegawa K."/>
            <person name="de Jong P."/>
            <person name="Grimwood J."/>
            <person name="Chapman J.A."/>
            <person name="Shapiro H."/>
            <person name="Aerts A."/>
            <person name="Otillar R.P."/>
            <person name="Terry A.Y."/>
            <person name="Boore J.L."/>
            <person name="Grigoriev I.V."/>
            <person name="Lindberg D.R."/>
            <person name="Seaver E.C."/>
            <person name="Weisblat D.A."/>
            <person name="Putnam N.H."/>
            <person name="Rokhsar D.S."/>
        </authorList>
    </citation>
    <scope>NUCLEOTIDE SEQUENCE</scope>
</reference>
<evidence type="ECO:0000313" key="2">
    <source>
        <dbReference type="EMBL" id="ESO00623.1"/>
    </source>
</evidence>
<dbReference type="SUPFAM" id="SSF51735">
    <property type="entry name" value="NAD(P)-binding Rossmann-fold domains"/>
    <property type="match status" value="1"/>
</dbReference>
<dbReference type="InParanoid" id="T1FU25"/>
<feature type="signal peptide" evidence="1">
    <location>
        <begin position="1"/>
        <end position="18"/>
    </location>
</feature>
<evidence type="ECO:0000313" key="3">
    <source>
        <dbReference type="EnsemblMetazoa" id="HelroP192551"/>
    </source>
</evidence>
<evidence type="ECO:0000256" key="1">
    <source>
        <dbReference type="SAM" id="SignalP"/>
    </source>
</evidence>
<reference evidence="4" key="1">
    <citation type="submission" date="2012-12" db="EMBL/GenBank/DDBJ databases">
        <authorList>
            <person name="Hellsten U."/>
            <person name="Grimwood J."/>
            <person name="Chapman J.A."/>
            <person name="Shapiro H."/>
            <person name="Aerts A."/>
            <person name="Otillar R.P."/>
            <person name="Terry A.Y."/>
            <person name="Boore J.L."/>
            <person name="Simakov O."/>
            <person name="Marletaz F."/>
            <person name="Cho S.-J."/>
            <person name="Edsinger-Gonzales E."/>
            <person name="Havlak P."/>
            <person name="Kuo D.-H."/>
            <person name="Larsson T."/>
            <person name="Lv J."/>
            <person name="Arendt D."/>
            <person name="Savage R."/>
            <person name="Osoegawa K."/>
            <person name="de Jong P."/>
            <person name="Lindberg D.R."/>
            <person name="Seaver E.C."/>
            <person name="Weisblat D.A."/>
            <person name="Putnam N.H."/>
            <person name="Grigoriev I.V."/>
            <person name="Rokhsar D.S."/>
        </authorList>
    </citation>
    <scope>NUCLEOTIDE SEQUENCE</scope>
</reference>
<dbReference type="PRINTS" id="PR00081">
    <property type="entry name" value="GDHRDH"/>
</dbReference>
<reference evidence="3" key="3">
    <citation type="submission" date="2015-06" db="UniProtKB">
        <authorList>
            <consortium name="EnsemblMetazoa"/>
        </authorList>
    </citation>
    <scope>IDENTIFICATION</scope>
</reference>
<dbReference type="CTD" id="20212321"/>
<dbReference type="Pfam" id="PF13561">
    <property type="entry name" value="adh_short_C2"/>
    <property type="match status" value="1"/>
</dbReference>
<protein>
    <recommendedName>
        <fullName evidence="5">Dehydrogenase/reductase SDR family member 1</fullName>
    </recommendedName>
</protein>
<evidence type="ECO:0008006" key="5">
    <source>
        <dbReference type="Google" id="ProtNLM"/>
    </source>
</evidence>